<feature type="domain" description="HTH luxR-type" evidence="4">
    <location>
        <begin position="138"/>
        <end position="203"/>
    </location>
</feature>
<dbReference type="SUPFAM" id="SSF55785">
    <property type="entry name" value="PYP-like sensor domain (PAS domain)"/>
    <property type="match status" value="1"/>
</dbReference>
<dbReference type="RefSeq" id="WP_228227073.1">
    <property type="nucleotide sequence ID" value="NZ_JAJGNP010000006.1"/>
</dbReference>
<evidence type="ECO:0000256" key="1">
    <source>
        <dbReference type="ARBA" id="ARBA00022630"/>
    </source>
</evidence>
<dbReference type="SMART" id="SM00421">
    <property type="entry name" value="HTH_LUXR"/>
    <property type="match status" value="1"/>
</dbReference>
<dbReference type="Pfam" id="PF00196">
    <property type="entry name" value="GerE"/>
    <property type="match status" value="1"/>
</dbReference>
<feature type="domain" description="PAS" evidence="5">
    <location>
        <begin position="9"/>
        <end position="58"/>
    </location>
</feature>
<protein>
    <submittedName>
        <fullName evidence="6">PAS domain-containing protein</fullName>
    </submittedName>
</protein>
<keyword evidence="7" id="KW-1185">Reference proteome</keyword>
<dbReference type="EMBL" id="JAJGNP010000006">
    <property type="protein sequence ID" value="MCC4232999.1"/>
    <property type="molecule type" value="Genomic_DNA"/>
</dbReference>
<dbReference type="SMART" id="SM00086">
    <property type="entry name" value="PAC"/>
    <property type="match status" value="1"/>
</dbReference>
<dbReference type="Gene3D" id="1.10.10.10">
    <property type="entry name" value="Winged helix-like DNA-binding domain superfamily/Winged helix DNA-binding domain"/>
    <property type="match status" value="1"/>
</dbReference>
<dbReference type="NCBIfam" id="TIGR00229">
    <property type="entry name" value="sensory_box"/>
    <property type="match status" value="1"/>
</dbReference>
<evidence type="ECO:0000313" key="7">
    <source>
        <dbReference type="Proteomes" id="UP001198830"/>
    </source>
</evidence>
<dbReference type="InterPro" id="IPR035965">
    <property type="entry name" value="PAS-like_dom_sf"/>
</dbReference>
<evidence type="ECO:0000259" key="4">
    <source>
        <dbReference type="PROSITE" id="PS50043"/>
    </source>
</evidence>
<dbReference type="Gene3D" id="3.30.450.20">
    <property type="entry name" value="PAS domain"/>
    <property type="match status" value="1"/>
</dbReference>
<keyword evidence="1" id="KW-0285">Flavoprotein</keyword>
<organism evidence="6 7">
    <name type="scientific">Sphingobium soli</name>
    <dbReference type="NCBI Taxonomy" id="1591116"/>
    <lineage>
        <taxon>Bacteria</taxon>
        <taxon>Pseudomonadati</taxon>
        <taxon>Pseudomonadota</taxon>
        <taxon>Alphaproteobacteria</taxon>
        <taxon>Sphingomonadales</taxon>
        <taxon>Sphingomonadaceae</taxon>
        <taxon>Sphingobium</taxon>
    </lineage>
</organism>
<dbReference type="InterPro" id="IPR036388">
    <property type="entry name" value="WH-like_DNA-bd_sf"/>
</dbReference>
<dbReference type="PROSITE" id="PS50112">
    <property type="entry name" value="PAS"/>
    <property type="match status" value="1"/>
</dbReference>
<dbReference type="PROSITE" id="PS50043">
    <property type="entry name" value="HTH_LUXR_2"/>
    <property type="match status" value="1"/>
</dbReference>
<dbReference type="InterPro" id="IPR016032">
    <property type="entry name" value="Sig_transdc_resp-reg_C-effctor"/>
</dbReference>
<name>A0ABS8H3J9_9SPHN</name>
<comment type="caution">
    <text evidence="6">The sequence shown here is derived from an EMBL/GenBank/DDBJ whole genome shotgun (WGS) entry which is preliminary data.</text>
</comment>
<keyword evidence="3" id="KW-0157">Chromophore</keyword>
<dbReference type="PANTHER" id="PTHR47429">
    <property type="entry name" value="PROTEIN TWIN LOV 1"/>
    <property type="match status" value="1"/>
</dbReference>
<evidence type="ECO:0000256" key="2">
    <source>
        <dbReference type="ARBA" id="ARBA00022643"/>
    </source>
</evidence>
<dbReference type="SMART" id="SM00091">
    <property type="entry name" value="PAS"/>
    <property type="match status" value="1"/>
</dbReference>
<dbReference type="CDD" id="cd00130">
    <property type="entry name" value="PAS"/>
    <property type="match status" value="1"/>
</dbReference>
<dbReference type="InterPro" id="IPR000014">
    <property type="entry name" value="PAS"/>
</dbReference>
<dbReference type="PANTHER" id="PTHR47429:SF2">
    <property type="entry name" value="PROTEIN TWIN LOV 1"/>
    <property type="match status" value="1"/>
</dbReference>
<evidence type="ECO:0000259" key="5">
    <source>
        <dbReference type="PROSITE" id="PS50112"/>
    </source>
</evidence>
<dbReference type="Proteomes" id="UP001198830">
    <property type="component" value="Unassembled WGS sequence"/>
</dbReference>
<keyword evidence="2" id="KW-0288">FMN</keyword>
<evidence type="ECO:0000313" key="6">
    <source>
        <dbReference type="EMBL" id="MCC4232999.1"/>
    </source>
</evidence>
<dbReference type="Pfam" id="PF13426">
    <property type="entry name" value="PAS_9"/>
    <property type="match status" value="1"/>
</dbReference>
<dbReference type="InterPro" id="IPR001610">
    <property type="entry name" value="PAC"/>
</dbReference>
<dbReference type="CDD" id="cd06170">
    <property type="entry name" value="LuxR_C_like"/>
    <property type="match status" value="1"/>
</dbReference>
<accession>A0ABS8H3J9</accession>
<sequence>MTGTELIAHRTPLSDLIAASPIAALICDPSTADTPVIECNSAFLALTGYRREEVIGRNCRFMRGAGTEPELTGQIRAAISDRRPILVEILNYKKGGAPFRNAVLIAPIFDDSGTLKYFLGSLMEVTDPALGPTRQMMARDRVAALTRRQHQVLVQMAAGQLNKQIAFTLGLSERKVKMHKAALQKGLGVSTSADAIRIAVEAGY</sequence>
<dbReference type="PRINTS" id="PR00038">
    <property type="entry name" value="HTHLUXR"/>
</dbReference>
<dbReference type="SUPFAM" id="SSF46894">
    <property type="entry name" value="C-terminal effector domain of the bipartite response regulators"/>
    <property type="match status" value="1"/>
</dbReference>
<gene>
    <name evidence="6" type="ORF">LL253_09890</name>
</gene>
<dbReference type="InterPro" id="IPR000792">
    <property type="entry name" value="Tscrpt_reg_LuxR_C"/>
</dbReference>
<proteinExistence type="predicted"/>
<reference evidence="6 7" key="1">
    <citation type="submission" date="2021-10" db="EMBL/GenBank/DDBJ databases">
        <title>The diversity and Nitrogen Metabolism of Culturable Nitrate-Utilizing Bacteria Within the Oxygen Minimum Zone of the Changjiang (Yangtze River)Estuary.</title>
        <authorList>
            <person name="Zhang D."/>
            <person name="Zheng J."/>
            <person name="Liu S."/>
            <person name="He W."/>
        </authorList>
    </citation>
    <scope>NUCLEOTIDE SEQUENCE [LARGE SCALE GENOMIC DNA]</scope>
    <source>
        <strain evidence="6 7">FXH275-2</strain>
    </source>
</reference>
<evidence type="ECO:0000256" key="3">
    <source>
        <dbReference type="ARBA" id="ARBA00022991"/>
    </source>
</evidence>